<feature type="compositionally biased region" description="Basic and acidic residues" evidence="1">
    <location>
        <begin position="28"/>
        <end position="37"/>
    </location>
</feature>
<reference evidence="2" key="1">
    <citation type="submission" date="2021-03" db="EMBL/GenBank/DDBJ databases">
        <title>Antimicrobial resistance genes in bacteria isolated from Japanese honey, and their potential for conferring macrolide and lincosamide resistance in the American foulbrood pathogen Paenibacillus larvae.</title>
        <authorList>
            <person name="Okamoto M."/>
            <person name="Kumagai M."/>
            <person name="Kanamori H."/>
            <person name="Takamatsu D."/>
        </authorList>
    </citation>
    <scope>NUCLEOTIDE SEQUENCE</scope>
    <source>
        <strain evidence="2">J41TS4</strain>
    </source>
</reference>
<dbReference type="EMBL" id="BORS01000016">
    <property type="protein sequence ID" value="GIO44264.1"/>
    <property type="molecule type" value="Genomic_DNA"/>
</dbReference>
<feature type="compositionally biased region" description="Basic and acidic residues" evidence="1">
    <location>
        <begin position="1"/>
        <end position="16"/>
    </location>
</feature>
<evidence type="ECO:0000313" key="3">
    <source>
        <dbReference type="Proteomes" id="UP000678895"/>
    </source>
</evidence>
<protein>
    <submittedName>
        <fullName evidence="2">Uncharacterized protein</fullName>
    </submittedName>
</protein>
<dbReference type="Proteomes" id="UP000678895">
    <property type="component" value="Unassembled WGS sequence"/>
</dbReference>
<evidence type="ECO:0000313" key="2">
    <source>
        <dbReference type="EMBL" id="GIO44264.1"/>
    </source>
</evidence>
<keyword evidence="3" id="KW-1185">Reference proteome</keyword>
<sequence length="87" mass="10450">MQDRKDLEKELERELSEMLSDQVVDSEEERRKKERSRLAPKYEVRIQTQLDPIVEETLKYRSMGKEIDGRYDGYLKRAGVSDRKEEN</sequence>
<organism evidence="2 3">
    <name type="scientific">Paenibacillus apis</name>
    <dbReference type="NCBI Taxonomy" id="1792174"/>
    <lineage>
        <taxon>Bacteria</taxon>
        <taxon>Bacillati</taxon>
        <taxon>Bacillota</taxon>
        <taxon>Bacilli</taxon>
        <taxon>Bacillales</taxon>
        <taxon>Paenibacillaceae</taxon>
        <taxon>Paenibacillus</taxon>
    </lineage>
</organism>
<accession>A0A919Y5P7</accession>
<dbReference type="AlphaFoldDB" id="A0A919Y5P7"/>
<comment type="caution">
    <text evidence="2">The sequence shown here is derived from an EMBL/GenBank/DDBJ whole genome shotgun (WGS) entry which is preliminary data.</text>
</comment>
<gene>
    <name evidence="2" type="ORF">J41TS4_40220</name>
</gene>
<feature type="region of interest" description="Disordered" evidence="1">
    <location>
        <begin position="1"/>
        <end position="37"/>
    </location>
</feature>
<name>A0A919Y5P7_9BACL</name>
<evidence type="ECO:0000256" key="1">
    <source>
        <dbReference type="SAM" id="MobiDB-lite"/>
    </source>
</evidence>
<proteinExistence type="predicted"/>
<dbReference type="RefSeq" id="WP_044480150.1">
    <property type="nucleotide sequence ID" value="NZ_BORS01000016.1"/>
</dbReference>